<accession>A0ABQ8Z3G2</accession>
<dbReference type="EMBL" id="JAOAOG010000060">
    <property type="protein sequence ID" value="KAJ6251416.1"/>
    <property type="molecule type" value="Genomic_DNA"/>
</dbReference>
<feature type="compositionally biased region" description="Basic and acidic residues" evidence="2">
    <location>
        <begin position="372"/>
        <end position="382"/>
    </location>
</feature>
<comment type="caution">
    <text evidence="3">The sequence shown here is derived from an EMBL/GenBank/DDBJ whole genome shotgun (WGS) entry which is preliminary data.</text>
</comment>
<feature type="region of interest" description="Disordered" evidence="2">
    <location>
        <begin position="1"/>
        <end position="25"/>
    </location>
</feature>
<gene>
    <name evidence="3" type="ORF">M0813_15073</name>
</gene>
<feature type="compositionally biased region" description="Basic residues" evidence="2">
    <location>
        <begin position="398"/>
        <end position="411"/>
    </location>
</feature>
<feature type="compositionally biased region" description="Low complexity" evidence="2">
    <location>
        <begin position="316"/>
        <end position="346"/>
    </location>
</feature>
<feature type="region of interest" description="Disordered" evidence="2">
    <location>
        <begin position="284"/>
        <end position="434"/>
    </location>
</feature>
<feature type="region of interest" description="Disordered" evidence="2">
    <location>
        <begin position="43"/>
        <end position="62"/>
    </location>
</feature>
<organism evidence="3 4">
    <name type="scientific">Anaeramoeba flamelloides</name>
    <dbReference type="NCBI Taxonomy" id="1746091"/>
    <lineage>
        <taxon>Eukaryota</taxon>
        <taxon>Metamonada</taxon>
        <taxon>Anaeramoebidae</taxon>
        <taxon>Anaeramoeba</taxon>
    </lineage>
</organism>
<dbReference type="Proteomes" id="UP001150062">
    <property type="component" value="Unassembled WGS sequence"/>
</dbReference>
<name>A0ABQ8Z3G2_9EUKA</name>
<feature type="coiled-coil region" evidence="1">
    <location>
        <begin position="112"/>
        <end position="164"/>
    </location>
</feature>
<evidence type="ECO:0000313" key="3">
    <source>
        <dbReference type="EMBL" id="KAJ6251416.1"/>
    </source>
</evidence>
<evidence type="ECO:0000256" key="1">
    <source>
        <dbReference type="SAM" id="Coils"/>
    </source>
</evidence>
<feature type="compositionally biased region" description="Basic and acidic residues" evidence="2">
    <location>
        <begin position="172"/>
        <end position="188"/>
    </location>
</feature>
<protein>
    <submittedName>
        <fullName evidence="3">Protein eiger</fullName>
    </submittedName>
</protein>
<sequence length="458" mass="53977">MIGSLRNLFSSPKESTTKNPKSGVVKEKTDEIFMVSTIKTATIHKESQSQQKKRPQDPDLNKLMGLPKIEPILKESLEYSVLASRFTVPKHLDFGNVKSLPVEFCKLITIYIHKLVERQTRLRKQLRALKKKNQNCCNGYLQLSQNYERNKKSGIKHLEKLREELGQFKILKREGKGKEKEKGNEKGKKKEKKKKREMKKENEHENENEKENDKGSENENEKETEKEKEETIEKKELSDSLKKMISANEEEKKELGQVWKTFVEERNKIQMKNYSKAILENAIASAIDKSEKKWVKKQMKKEERRKKRELRKQKKLQGQTSKTKTKTKSQIVTKTKIKAKTTANTQTKKENKPKPKTEPQNNKTKIKNKKAKQNEKQPQKEKNSKRKKKDTNNEKNRKKERSTRKKTKQKSTKTGATEKKTENEEIITEEEKLRRENEYLKQQLEMLKNVQQIKTKDN</sequence>
<evidence type="ECO:0000313" key="4">
    <source>
        <dbReference type="Proteomes" id="UP001150062"/>
    </source>
</evidence>
<feature type="compositionally biased region" description="Basic residues" evidence="2">
    <location>
        <begin position="294"/>
        <end position="315"/>
    </location>
</feature>
<keyword evidence="4" id="KW-1185">Reference proteome</keyword>
<reference evidence="3" key="1">
    <citation type="submission" date="2022-08" db="EMBL/GenBank/DDBJ databases">
        <title>Novel sulfate-reducing endosymbionts in the free-living metamonad Anaeramoeba.</title>
        <authorList>
            <person name="Jerlstrom-Hultqvist J."/>
            <person name="Cepicka I."/>
            <person name="Gallot-Lavallee L."/>
            <person name="Salas-Leiva D."/>
            <person name="Curtis B.A."/>
            <person name="Zahonova K."/>
            <person name="Pipaliya S."/>
            <person name="Dacks J."/>
            <person name="Roger A.J."/>
        </authorList>
    </citation>
    <scope>NUCLEOTIDE SEQUENCE</scope>
    <source>
        <strain evidence="3">Schooner1</strain>
    </source>
</reference>
<feature type="compositionally biased region" description="Basic and acidic residues" evidence="2">
    <location>
        <begin position="347"/>
        <end position="357"/>
    </location>
</feature>
<feature type="compositionally biased region" description="Basic and acidic residues" evidence="2">
    <location>
        <begin position="198"/>
        <end position="240"/>
    </location>
</feature>
<feature type="compositionally biased region" description="Polar residues" evidence="2">
    <location>
        <begin position="7"/>
        <end position="20"/>
    </location>
</feature>
<feature type="region of interest" description="Disordered" evidence="2">
    <location>
        <begin position="172"/>
        <end position="240"/>
    </location>
</feature>
<keyword evidence="1" id="KW-0175">Coiled coil</keyword>
<feature type="compositionally biased region" description="Basic and acidic residues" evidence="2">
    <location>
        <begin position="416"/>
        <end position="434"/>
    </location>
</feature>
<evidence type="ECO:0000256" key="2">
    <source>
        <dbReference type="SAM" id="MobiDB-lite"/>
    </source>
</evidence>
<proteinExistence type="predicted"/>